<evidence type="ECO:0000313" key="1">
    <source>
        <dbReference type="EMBL" id="SDH02236.1"/>
    </source>
</evidence>
<dbReference type="Pfam" id="PF12306">
    <property type="entry name" value="PixA"/>
    <property type="match status" value="1"/>
</dbReference>
<proteinExistence type="predicted"/>
<dbReference type="Gene3D" id="2.60.40.3910">
    <property type="entry name" value="Inclusion body protein"/>
    <property type="match status" value="1"/>
</dbReference>
<gene>
    <name evidence="1" type="ORF">SAMN05216466_106394</name>
</gene>
<dbReference type="InterPro" id="IPR038712">
    <property type="entry name" value="PixA-like_sf"/>
</dbReference>
<sequence length="185" mass="20166">MADVNLAASTAHIQILAVIDTELIKAQHSNPSKDPKKPTGLAHVGQFLLVTGSRGVIKGQGTADLEFMAYPGDLVSFTGTSIQDNSDDAVILYNISRFSGTEVFNQFQYNAITRNGAVQPNPESPERNGLPAIQRVETFASFDSRVMQSGREGFGISFGLYTLVGGQKQELFGYFWWDPYITVPA</sequence>
<reference evidence="1 2" key="1">
    <citation type="submission" date="2016-10" db="EMBL/GenBank/DDBJ databases">
        <authorList>
            <person name="de Groot N.N."/>
        </authorList>
    </citation>
    <scope>NUCLEOTIDE SEQUENCE [LARGE SCALE GENOMIC DNA]</scope>
    <source>
        <strain evidence="1 2">LMG 2247</strain>
    </source>
</reference>
<dbReference type="AlphaFoldDB" id="A0A1G7Z133"/>
<name>A0A1G7Z133_9BURK</name>
<protein>
    <submittedName>
        <fullName evidence="1">Inclusion body protein</fullName>
    </submittedName>
</protein>
<dbReference type="OrthoDB" id="8705346at2"/>
<dbReference type="InterPro" id="IPR021087">
    <property type="entry name" value="Uncharacterised_PixA/AidA"/>
</dbReference>
<dbReference type="Proteomes" id="UP000199706">
    <property type="component" value="Unassembled WGS sequence"/>
</dbReference>
<organism evidence="1 2">
    <name type="scientific">Paraburkholderia phenazinium</name>
    <dbReference type="NCBI Taxonomy" id="60549"/>
    <lineage>
        <taxon>Bacteria</taxon>
        <taxon>Pseudomonadati</taxon>
        <taxon>Pseudomonadota</taxon>
        <taxon>Betaproteobacteria</taxon>
        <taxon>Burkholderiales</taxon>
        <taxon>Burkholderiaceae</taxon>
        <taxon>Paraburkholderia</taxon>
    </lineage>
</organism>
<accession>A0A1G7Z133</accession>
<evidence type="ECO:0000313" key="2">
    <source>
        <dbReference type="Proteomes" id="UP000199706"/>
    </source>
</evidence>
<dbReference type="EMBL" id="FNCJ01000006">
    <property type="protein sequence ID" value="SDH02236.1"/>
    <property type="molecule type" value="Genomic_DNA"/>
</dbReference>